<organism evidence="3 4">
    <name type="scientific">Bursaphelenchus okinawaensis</name>
    <dbReference type="NCBI Taxonomy" id="465554"/>
    <lineage>
        <taxon>Eukaryota</taxon>
        <taxon>Metazoa</taxon>
        <taxon>Ecdysozoa</taxon>
        <taxon>Nematoda</taxon>
        <taxon>Chromadorea</taxon>
        <taxon>Rhabditida</taxon>
        <taxon>Tylenchina</taxon>
        <taxon>Tylenchomorpha</taxon>
        <taxon>Aphelenchoidea</taxon>
        <taxon>Aphelenchoididae</taxon>
        <taxon>Bursaphelenchus</taxon>
    </lineage>
</organism>
<dbReference type="OrthoDB" id="10648227at2759"/>
<evidence type="ECO:0000256" key="1">
    <source>
        <dbReference type="SAM" id="MobiDB-lite"/>
    </source>
</evidence>
<dbReference type="Proteomes" id="UP000783686">
    <property type="component" value="Unassembled WGS sequence"/>
</dbReference>
<feature type="compositionally biased region" description="Basic and acidic residues" evidence="1">
    <location>
        <begin position="255"/>
        <end position="299"/>
    </location>
</feature>
<proteinExistence type="predicted"/>
<feature type="signal peptide" evidence="2">
    <location>
        <begin position="1"/>
        <end position="21"/>
    </location>
</feature>
<dbReference type="Proteomes" id="UP000614601">
    <property type="component" value="Unassembled WGS sequence"/>
</dbReference>
<name>A0A811KB80_9BILA</name>
<evidence type="ECO:0000313" key="3">
    <source>
        <dbReference type="EMBL" id="CAD5212734.1"/>
    </source>
</evidence>
<feature type="compositionally biased region" description="Basic and acidic residues" evidence="1">
    <location>
        <begin position="182"/>
        <end position="202"/>
    </location>
</feature>
<feature type="region of interest" description="Disordered" evidence="1">
    <location>
        <begin position="110"/>
        <end position="442"/>
    </location>
</feature>
<feature type="compositionally biased region" description="Polar residues" evidence="1">
    <location>
        <begin position="339"/>
        <end position="359"/>
    </location>
</feature>
<evidence type="ECO:0000256" key="2">
    <source>
        <dbReference type="SAM" id="SignalP"/>
    </source>
</evidence>
<reference evidence="3" key="1">
    <citation type="submission" date="2020-09" db="EMBL/GenBank/DDBJ databases">
        <authorList>
            <person name="Kikuchi T."/>
        </authorList>
    </citation>
    <scope>NUCLEOTIDE SEQUENCE</scope>
    <source>
        <strain evidence="3">SH1</strain>
    </source>
</reference>
<keyword evidence="4" id="KW-1185">Reference proteome</keyword>
<feature type="compositionally biased region" description="Basic and acidic residues" evidence="1">
    <location>
        <begin position="377"/>
        <end position="391"/>
    </location>
</feature>
<gene>
    <name evidence="3" type="ORF">BOKJ2_LOCUS4535</name>
</gene>
<dbReference type="EMBL" id="CAJFDH010000002">
    <property type="protein sequence ID" value="CAD5212734.1"/>
    <property type="molecule type" value="Genomic_DNA"/>
</dbReference>
<comment type="caution">
    <text evidence="3">The sequence shown here is derived from an EMBL/GenBank/DDBJ whole genome shotgun (WGS) entry which is preliminary data.</text>
</comment>
<keyword evidence="2" id="KW-0732">Signal</keyword>
<feature type="compositionally biased region" description="Basic and acidic residues" evidence="1">
    <location>
        <begin position="218"/>
        <end position="231"/>
    </location>
</feature>
<accession>A0A811KB80</accession>
<feature type="compositionally biased region" description="Basic and acidic residues" evidence="1">
    <location>
        <begin position="401"/>
        <end position="410"/>
    </location>
</feature>
<evidence type="ECO:0000313" key="4">
    <source>
        <dbReference type="Proteomes" id="UP000614601"/>
    </source>
</evidence>
<sequence>MDFKIVCLTVILGCFANYAIATPIRQESSEIQGIEKSYALDVGAPDKEEKADQSEGKLGSIWRLGKRQAGFGLEARLKEIKAKKQAEKTGNGNGMGGMDIKELEKSLSIGNGASVGKDGAGGDKKEGQGPGGAAGKGTEPMVPEANKLGMPKATEPVLPKAPEPGLPKAPEAVLPKLTDLSSPKESESSKLSESINGKKPDSESSNAVTQITTQLVDKTGELGKDLSDDKKKFKAKLTRVDKKSSDAPPGFFNKKSGEKKEEKKEKKEEMKENKEEKVEKKEDKVEKKDKDVEIKDDLSKIPVQVVDDDTGVKNTLVDSSFENDQKLMNQKAKEETDSLSKSSTDPVATQIESTKSTQSKTEKQEETPESNVTSLSDEEKMKTETSEKSKTSENGTNKMENGSEKREKSPWEAFFDQLLGKRSTSESVEVGKRPGFSFSVFL</sequence>
<dbReference type="EMBL" id="CAJFCW020000002">
    <property type="protein sequence ID" value="CAG9097424.1"/>
    <property type="molecule type" value="Genomic_DNA"/>
</dbReference>
<dbReference type="AlphaFoldDB" id="A0A811KB80"/>
<feature type="compositionally biased region" description="Polar residues" evidence="1">
    <location>
        <begin position="312"/>
        <end position="328"/>
    </location>
</feature>
<feature type="chain" id="PRO_5035594727" evidence="2">
    <location>
        <begin position="22"/>
        <end position="442"/>
    </location>
</feature>
<feature type="compositionally biased region" description="Polar residues" evidence="1">
    <location>
        <begin position="203"/>
        <end position="216"/>
    </location>
</feature>
<protein>
    <submittedName>
        <fullName evidence="3">Uncharacterized protein</fullName>
    </submittedName>
</protein>